<dbReference type="EMBL" id="BMHT01000015">
    <property type="protein sequence ID" value="GGF28350.1"/>
    <property type="molecule type" value="Genomic_DNA"/>
</dbReference>
<organism evidence="1 2">
    <name type="scientific">Hymenobacter cavernae</name>
    <dbReference type="NCBI Taxonomy" id="2044852"/>
    <lineage>
        <taxon>Bacteria</taxon>
        <taxon>Pseudomonadati</taxon>
        <taxon>Bacteroidota</taxon>
        <taxon>Cytophagia</taxon>
        <taxon>Cytophagales</taxon>
        <taxon>Hymenobacteraceae</taxon>
        <taxon>Hymenobacter</taxon>
    </lineage>
</organism>
<reference evidence="2" key="1">
    <citation type="journal article" date="2019" name="Int. J. Syst. Evol. Microbiol.">
        <title>The Global Catalogue of Microorganisms (GCM) 10K type strain sequencing project: providing services to taxonomists for standard genome sequencing and annotation.</title>
        <authorList>
            <consortium name="The Broad Institute Genomics Platform"/>
            <consortium name="The Broad Institute Genome Sequencing Center for Infectious Disease"/>
            <person name="Wu L."/>
            <person name="Ma J."/>
        </authorList>
    </citation>
    <scope>NUCLEOTIDE SEQUENCE [LARGE SCALE GENOMIC DNA]</scope>
    <source>
        <strain evidence="2">CGMCC 1.15197</strain>
    </source>
</reference>
<evidence type="ECO:0000313" key="2">
    <source>
        <dbReference type="Proteomes" id="UP000632273"/>
    </source>
</evidence>
<accession>A0ABQ1UXP7</accession>
<sequence>MAAQKLGAAAFGGEFCCQADANAAGRMIRACLTAFTAACYTKATPLLRYFLAEKRSTSKATNEWP</sequence>
<dbReference type="Proteomes" id="UP000632273">
    <property type="component" value="Unassembled WGS sequence"/>
</dbReference>
<comment type="caution">
    <text evidence="1">The sequence shown here is derived from an EMBL/GenBank/DDBJ whole genome shotgun (WGS) entry which is preliminary data.</text>
</comment>
<name>A0ABQ1UXP7_9BACT</name>
<keyword evidence="2" id="KW-1185">Reference proteome</keyword>
<evidence type="ECO:0000313" key="1">
    <source>
        <dbReference type="EMBL" id="GGF28350.1"/>
    </source>
</evidence>
<protein>
    <submittedName>
        <fullName evidence="1">Uncharacterized protein</fullName>
    </submittedName>
</protein>
<gene>
    <name evidence="1" type="ORF">GCM10011383_45130</name>
</gene>
<proteinExistence type="predicted"/>
<dbReference type="RefSeq" id="WP_188816366.1">
    <property type="nucleotide sequence ID" value="NZ_BMHT01000015.1"/>
</dbReference>